<keyword evidence="2" id="KW-0804">Transcription</keyword>
<comment type="caution">
    <text evidence="4">The sequence shown here is derived from an EMBL/GenBank/DDBJ whole genome shotgun (WGS) entry which is preliminary data.</text>
</comment>
<feature type="short sequence motif" description="LXXLL motif" evidence="3">
    <location>
        <begin position="18"/>
        <end position="22"/>
    </location>
</feature>
<comment type="similarity">
    <text evidence="3">Belongs to the GRAS family.</text>
</comment>
<gene>
    <name evidence="4" type="ORF">EJB05_35976</name>
</gene>
<dbReference type="PANTHER" id="PTHR31636">
    <property type="entry name" value="OSJNBA0084A10.13 PROTEIN-RELATED"/>
    <property type="match status" value="1"/>
</dbReference>
<feature type="region of interest" description="SAW" evidence="3">
    <location>
        <begin position="100"/>
        <end position="175"/>
    </location>
</feature>
<feature type="non-terminal residue" evidence="4">
    <location>
        <position position="1"/>
    </location>
</feature>
<evidence type="ECO:0000256" key="3">
    <source>
        <dbReference type="PROSITE-ProRule" id="PRU01191"/>
    </source>
</evidence>
<comment type="caution">
    <text evidence="3">Lacks conserved residue(s) required for the propagation of feature annotation.</text>
</comment>
<evidence type="ECO:0000313" key="5">
    <source>
        <dbReference type="Proteomes" id="UP000324897"/>
    </source>
</evidence>
<dbReference type="Gramene" id="TVU19805">
    <property type="protein sequence ID" value="TVU19805"/>
    <property type="gene ID" value="EJB05_35976"/>
</dbReference>
<evidence type="ECO:0000256" key="2">
    <source>
        <dbReference type="ARBA" id="ARBA00023163"/>
    </source>
</evidence>
<reference evidence="4 5" key="1">
    <citation type="journal article" date="2019" name="Sci. Rep.">
        <title>A high-quality genome of Eragrostis curvula grass provides insights into Poaceae evolution and supports new strategies to enhance forage quality.</title>
        <authorList>
            <person name="Carballo J."/>
            <person name="Santos B.A.C.M."/>
            <person name="Zappacosta D."/>
            <person name="Garbus I."/>
            <person name="Selva J.P."/>
            <person name="Gallo C.A."/>
            <person name="Diaz A."/>
            <person name="Albertini E."/>
            <person name="Caccamo M."/>
            <person name="Echenique V."/>
        </authorList>
    </citation>
    <scope>NUCLEOTIDE SEQUENCE [LARGE SCALE GENOMIC DNA]</scope>
    <source>
        <strain evidence="5">cv. Victoria</strain>
        <tissue evidence="4">Leaf</tissue>
    </source>
</reference>
<accession>A0A5J9U858</accession>
<keyword evidence="1" id="KW-0805">Transcription regulation</keyword>
<dbReference type="EMBL" id="RWGY01000029">
    <property type="protein sequence ID" value="TVU19805.1"/>
    <property type="molecule type" value="Genomic_DNA"/>
</dbReference>
<dbReference type="Proteomes" id="UP000324897">
    <property type="component" value="Chromosome 7"/>
</dbReference>
<dbReference type="AlphaFoldDB" id="A0A5J9U858"/>
<name>A0A5J9U858_9POAL</name>
<keyword evidence="5" id="KW-1185">Reference proteome</keyword>
<protein>
    <submittedName>
        <fullName evidence="4">Uncharacterized protein</fullName>
    </submittedName>
</protein>
<organism evidence="4 5">
    <name type="scientific">Eragrostis curvula</name>
    <name type="common">weeping love grass</name>
    <dbReference type="NCBI Taxonomy" id="38414"/>
    <lineage>
        <taxon>Eukaryota</taxon>
        <taxon>Viridiplantae</taxon>
        <taxon>Streptophyta</taxon>
        <taxon>Embryophyta</taxon>
        <taxon>Tracheophyta</taxon>
        <taxon>Spermatophyta</taxon>
        <taxon>Magnoliopsida</taxon>
        <taxon>Liliopsida</taxon>
        <taxon>Poales</taxon>
        <taxon>Poaceae</taxon>
        <taxon>PACMAD clade</taxon>
        <taxon>Chloridoideae</taxon>
        <taxon>Eragrostideae</taxon>
        <taxon>Eragrostidinae</taxon>
        <taxon>Eragrostis</taxon>
    </lineage>
</organism>
<sequence length="204" mass="22216">MLNLVPGKTLAVNSVLQLHRLLVDPDADSAVPTPIDTLLDWLTGIQPRVFTVVEQEADHNRPSLLERFTNALFHYAAMFDSMEAVGCRNVFAEAYLRAEIFDVRHELVGRWRDRLARAGLTQLPFGPRALAQATERLLGLTAAFRGGAGYGVLECGGSFALGWHDRPLYSATAWRATGADAASAVNDTAVGGSKGNRNVVENRQ</sequence>
<dbReference type="InterPro" id="IPR005202">
    <property type="entry name" value="TF_GRAS"/>
</dbReference>
<dbReference type="PROSITE" id="PS50985">
    <property type="entry name" value="GRAS"/>
    <property type="match status" value="1"/>
</dbReference>
<dbReference type="Pfam" id="PF03514">
    <property type="entry name" value="GRAS"/>
    <property type="match status" value="1"/>
</dbReference>
<proteinExistence type="inferred from homology"/>
<evidence type="ECO:0000313" key="4">
    <source>
        <dbReference type="EMBL" id="TVU19805.1"/>
    </source>
</evidence>
<evidence type="ECO:0000256" key="1">
    <source>
        <dbReference type="ARBA" id="ARBA00023015"/>
    </source>
</evidence>
<dbReference type="OrthoDB" id="631113at2759"/>